<keyword evidence="2 6" id="KW-0812">Transmembrane</keyword>
<dbReference type="STRING" id="139420.A0A371DS75"/>
<dbReference type="OrthoDB" id="435607at2759"/>
<protein>
    <submittedName>
        <fullName evidence="7">Auxin efflux carrier</fullName>
    </submittedName>
</protein>
<dbReference type="PANTHER" id="PTHR31274">
    <property type="entry name" value="PROTEIN ECM3"/>
    <property type="match status" value="1"/>
</dbReference>
<evidence type="ECO:0000256" key="4">
    <source>
        <dbReference type="ARBA" id="ARBA00023136"/>
    </source>
</evidence>
<evidence type="ECO:0000256" key="2">
    <source>
        <dbReference type="ARBA" id="ARBA00022692"/>
    </source>
</evidence>
<dbReference type="AlphaFoldDB" id="A0A371DS75"/>
<feature type="transmembrane region" description="Helical" evidence="6">
    <location>
        <begin position="383"/>
        <end position="402"/>
    </location>
</feature>
<proteinExistence type="predicted"/>
<reference evidence="7 8" key="1">
    <citation type="journal article" date="2018" name="Biotechnol. Biofuels">
        <title>Integrative visual omics of the white-rot fungus Polyporus brumalis exposes the biotechnological potential of its oxidative enzymes for delignifying raw plant biomass.</title>
        <authorList>
            <person name="Miyauchi S."/>
            <person name="Rancon A."/>
            <person name="Drula E."/>
            <person name="Hage H."/>
            <person name="Chaduli D."/>
            <person name="Favel A."/>
            <person name="Grisel S."/>
            <person name="Henrissat B."/>
            <person name="Herpoel-Gimbert I."/>
            <person name="Ruiz-Duenas F.J."/>
            <person name="Chevret D."/>
            <person name="Hainaut M."/>
            <person name="Lin J."/>
            <person name="Wang M."/>
            <person name="Pangilinan J."/>
            <person name="Lipzen A."/>
            <person name="Lesage-Meessen L."/>
            <person name="Navarro D."/>
            <person name="Riley R."/>
            <person name="Grigoriev I.V."/>
            <person name="Zhou S."/>
            <person name="Raouche S."/>
            <person name="Rosso M.N."/>
        </authorList>
    </citation>
    <scope>NUCLEOTIDE SEQUENCE [LARGE SCALE GENOMIC DNA]</scope>
    <source>
        <strain evidence="7 8">BRFM 1820</strain>
    </source>
</reference>
<evidence type="ECO:0000256" key="1">
    <source>
        <dbReference type="ARBA" id="ARBA00004141"/>
    </source>
</evidence>
<evidence type="ECO:0000313" key="8">
    <source>
        <dbReference type="Proteomes" id="UP000256964"/>
    </source>
</evidence>
<dbReference type="PANTHER" id="PTHR31274:SF1">
    <property type="entry name" value="AGL149CP"/>
    <property type="match status" value="1"/>
</dbReference>
<evidence type="ECO:0000256" key="3">
    <source>
        <dbReference type="ARBA" id="ARBA00022989"/>
    </source>
</evidence>
<feature type="transmembrane region" description="Helical" evidence="6">
    <location>
        <begin position="101"/>
        <end position="118"/>
    </location>
</feature>
<feature type="compositionally biased region" description="Polar residues" evidence="5">
    <location>
        <begin position="268"/>
        <end position="281"/>
    </location>
</feature>
<feature type="transmembrane region" description="Helical" evidence="6">
    <location>
        <begin position="6"/>
        <end position="33"/>
    </location>
</feature>
<dbReference type="EMBL" id="KZ857382">
    <property type="protein sequence ID" value="RDX55371.1"/>
    <property type="molecule type" value="Genomic_DNA"/>
</dbReference>
<gene>
    <name evidence="7" type="ORF">OH76DRAFT_734602</name>
</gene>
<organism evidence="7 8">
    <name type="scientific">Lentinus brumalis</name>
    <dbReference type="NCBI Taxonomy" id="2498619"/>
    <lineage>
        <taxon>Eukaryota</taxon>
        <taxon>Fungi</taxon>
        <taxon>Dikarya</taxon>
        <taxon>Basidiomycota</taxon>
        <taxon>Agaricomycotina</taxon>
        <taxon>Agaricomycetes</taxon>
        <taxon>Polyporales</taxon>
        <taxon>Polyporaceae</taxon>
        <taxon>Lentinus</taxon>
    </lineage>
</organism>
<keyword evidence="3 6" id="KW-1133">Transmembrane helix</keyword>
<feature type="region of interest" description="Disordered" evidence="5">
    <location>
        <begin position="267"/>
        <end position="301"/>
    </location>
</feature>
<dbReference type="Proteomes" id="UP000256964">
    <property type="component" value="Unassembled WGS sequence"/>
</dbReference>
<feature type="transmembrane region" description="Helical" evidence="6">
    <location>
        <begin position="486"/>
        <end position="511"/>
    </location>
</feature>
<dbReference type="InterPro" id="IPR004776">
    <property type="entry name" value="Mem_transp_PIN-like"/>
</dbReference>
<dbReference type="GO" id="GO:0016020">
    <property type="term" value="C:membrane"/>
    <property type="evidence" value="ECO:0007669"/>
    <property type="project" value="UniProtKB-SubCell"/>
</dbReference>
<name>A0A371DS75_9APHY</name>
<keyword evidence="4 6" id="KW-0472">Membrane</keyword>
<evidence type="ECO:0000256" key="6">
    <source>
        <dbReference type="SAM" id="Phobius"/>
    </source>
</evidence>
<dbReference type="InterPro" id="IPR040254">
    <property type="entry name" value="Ecm3-like"/>
</dbReference>
<feature type="compositionally biased region" description="Basic and acidic residues" evidence="5">
    <location>
        <begin position="212"/>
        <end position="234"/>
    </location>
</feature>
<feature type="transmembrane region" description="Helical" evidence="6">
    <location>
        <begin position="414"/>
        <end position="440"/>
    </location>
</feature>
<feature type="transmembrane region" description="Helical" evidence="6">
    <location>
        <begin position="138"/>
        <end position="160"/>
    </location>
</feature>
<feature type="transmembrane region" description="Helical" evidence="6">
    <location>
        <begin position="45"/>
        <end position="64"/>
    </location>
</feature>
<dbReference type="GO" id="GO:0055085">
    <property type="term" value="P:transmembrane transport"/>
    <property type="evidence" value="ECO:0007669"/>
    <property type="project" value="InterPro"/>
</dbReference>
<evidence type="ECO:0000313" key="7">
    <source>
        <dbReference type="EMBL" id="RDX55371.1"/>
    </source>
</evidence>
<feature type="transmembrane region" description="Helical" evidence="6">
    <location>
        <begin position="329"/>
        <end position="349"/>
    </location>
</feature>
<evidence type="ECO:0000256" key="5">
    <source>
        <dbReference type="SAM" id="MobiDB-lite"/>
    </source>
</evidence>
<feature type="transmembrane region" description="Helical" evidence="6">
    <location>
        <begin position="70"/>
        <end position="92"/>
    </location>
</feature>
<sequence length="512" mass="55325">MPSAGYLIYSGVMPLIKTFLTIIAGYVVARMGLFPKAAARGASQVTMNMALPALIFSSVIPAFTPDNIKSLGPLFLVAFTYQAIGFLSGYLIREICYVPRNFWQGVVVLTGMSNWGNLPNAVVLSITQQAPFDPKTDQALGVSYVSIFIVAYHMVFWMLGAAHSLSWDYRPGVPQGEAAERRVSWKEKPIGGWIARRILHQDVPDSFALPHSDPKLKDEEADSCCHSEKGEKTGSCDGPLQENEPQILEYSDSANPDPDVQLARRTSRLSTTAPATHLATTRHTDLQDSPRAPPPTPALSLRNVDTQSVSATLNTPSLPRKIVRVFRPLAAVFTPVTCTLMVALPIALINPLKALFVDISSVGGPHFAGPDGRPPLAFLLDTAAFMGGITIPLALILLGSNFAQLKMPRPLSRLPIAAMILTTAAKMVVLPVIGVFIVQAMTNTGFVDRKAITLRFVMMFLSGTPTAVNQLIVASLYAPDGQVDTLAAFLLVQYIFMFFSSSALTAVALLLL</sequence>
<dbReference type="Pfam" id="PF03547">
    <property type="entry name" value="Mem_trans"/>
    <property type="match status" value="1"/>
</dbReference>
<feature type="region of interest" description="Disordered" evidence="5">
    <location>
        <begin position="209"/>
        <end position="242"/>
    </location>
</feature>
<keyword evidence="8" id="KW-1185">Reference proteome</keyword>
<accession>A0A371DS75</accession>
<comment type="subcellular location">
    <subcellularLocation>
        <location evidence="1">Membrane</location>
        <topology evidence="1">Multi-pass membrane protein</topology>
    </subcellularLocation>
</comment>
<feature type="transmembrane region" description="Helical" evidence="6">
    <location>
        <begin position="452"/>
        <end position="474"/>
    </location>
</feature>